<accession>A0A7Y2RD12</accession>
<proteinExistence type="predicted"/>
<organism evidence="1 2">
    <name type="scientific">Acinetobacter terrae</name>
    <dbReference type="NCBI Taxonomy" id="2731247"/>
    <lineage>
        <taxon>Bacteria</taxon>
        <taxon>Pseudomonadati</taxon>
        <taxon>Pseudomonadota</taxon>
        <taxon>Gammaproteobacteria</taxon>
        <taxon>Moraxellales</taxon>
        <taxon>Moraxellaceae</taxon>
        <taxon>Acinetobacter</taxon>
        <taxon>Acinetobacter Taxon 24</taxon>
    </lineage>
</organism>
<evidence type="ECO:0000313" key="1">
    <source>
        <dbReference type="EMBL" id="NNH76540.1"/>
    </source>
</evidence>
<name>A0A241VKA6_9GAMM</name>
<accession>A0A241VKA6</accession>
<comment type="caution">
    <text evidence="1">The sequence shown here is derived from an EMBL/GenBank/DDBJ whole genome shotgun (WGS) entry which is preliminary data.</text>
</comment>
<protein>
    <recommendedName>
        <fullName evidence="3">SCPU domain-containing protein</fullName>
    </recommendedName>
</protein>
<reference evidence="1 2" key="1">
    <citation type="submission" date="2020-04" db="EMBL/GenBank/DDBJ databases">
        <title>Acinetobacter Taxon 24.</title>
        <authorList>
            <person name="Nemec A."/>
            <person name="Radolfova-Krizova L."/>
            <person name="Higgins P.G."/>
            <person name="Spanelova P."/>
        </authorList>
    </citation>
    <scope>NUCLEOTIDE SEQUENCE [LARGE SCALE GENOMIC DNA]</scope>
    <source>
        <strain evidence="1 2">ANC 5380</strain>
    </source>
</reference>
<sequence length="164" mass="17565">MKIFIKSAAILAALLGSSLTQAANTTASIPMGVEVPKSCSFSDVSSGLVLSEDGSEVQGTYTFKCNIDGGFTAFYSLDSLNNSGNSSVRNTNGKTLPTSVHLWAPNTVLNHTLNGQLNNIPHSFNFNWLNVPIQTFIKVQLVNPTTATTPAGIYTDTFRVNVNY</sequence>
<gene>
    <name evidence="1" type="ORF">HLH17_02345</name>
</gene>
<dbReference type="STRING" id="1977878.B9T23_05385"/>
<evidence type="ECO:0008006" key="3">
    <source>
        <dbReference type="Google" id="ProtNLM"/>
    </source>
</evidence>
<dbReference type="Proteomes" id="UP000569202">
    <property type="component" value="Unassembled WGS sequence"/>
</dbReference>
<dbReference type="AlphaFoldDB" id="A0A241VKA6"/>
<evidence type="ECO:0000313" key="2">
    <source>
        <dbReference type="Proteomes" id="UP000569202"/>
    </source>
</evidence>
<dbReference type="RefSeq" id="WP_086193320.1">
    <property type="nucleotide sequence ID" value="NZ_JABERL010000006.1"/>
</dbReference>
<dbReference type="EMBL" id="JABERL010000006">
    <property type="protein sequence ID" value="NNH76540.1"/>
    <property type="molecule type" value="Genomic_DNA"/>
</dbReference>